<gene>
    <name evidence="10" type="ORF">C7450_10446</name>
</gene>
<keyword evidence="7" id="KW-0574">Periplasm</keyword>
<dbReference type="InterPro" id="IPR006059">
    <property type="entry name" value="SBP"/>
</dbReference>
<sequence length="425" mass="46068">MHTTRRSFVMSGAAAAGALVLSPGRILAASPIELSISHGAPTYLNMLNALGTAFHADHSGMGAKFIADGDNWDPLLQNTLRESVVGALPDITWQSLTYARILAKRSVAQPLNEFAGDANAVENLGISRALVETTLVDGKIFALPFGTTIPVVYYNMDLLRKAGYQKPTPPTTWDEMIAIGRQVAALGGNINGGYIEYTSTNAWIFQNLLASLGGHMMNAKQTEIAFDGDEGLEAMRILARFGEINNVDMTQEQSRQAFNAGVSGIQIRSASGISSVVKAAAGHFELQIGEFPISSSAGRLVGAGHGFFMFTKNPDRQKASWEFLKFAAQAKGQAILAQFTGYMPINLLTLNDPAFLDQYFKANPYHRAIVKSLAVTGDQFSFPSDNTVKIVEMMADEMRKVVTKREKPEDSLATMATETRKMLQS</sequence>
<dbReference type="Proteomes" id="UP000248021">
    <property type="component" value="Unassembled WGS sequence"/>
</dbReference>
<name>A0A2V3U881_9HYPH</name>
<evidence type="ECO:0000256" key="2">
    <source>
        <dbReference type="ARBA" id="ARBA00008520"/>
    </source>
</evidence>
<comment type="subcellular location">
    <subcellularLocation>
        <location evidence="1">Periplasm</location>
    </subcellularLocation>
</comment>
<dbReference type="GO" id="GO:0042597">
    <property type="term" value="C:periplasmic space"/>
    <property type="evidence" value="ECO:0007669"/>
    <property type="project" value="UniProtKB-SubCell"/>
</dbReference>
<comment type="subunit">
    <text evidence="3">The complex is composed of two ATP-binding proteins (UgpC), two transmembrane proteins (UgpA and UgpE) and a solute-binding protein (UgpB).</text>
</comment>
<evidence type="ECO:0000313" key="11">
    <source>
        <dbReference type="Proteomes" id="UP000248021"/>
    </source>
</evidence>
<dbReference type="Pfam" id="PF13416">
    <property type="entry name" value="SBP_bac_8"/>
    <property type="match status" value="1"/>
</dbReference>
<dbReference type="OrthoDB" id="2509690at2"/>
<keyword evidence="11" id="KW-1185">Reference proteome</keyword>
<dbReference type="InterPro" id="IPR050490">
    <property type="entry name" value="Bact_solute-bd_prot1"/>
</dbReference>
<evidence type="ECO:0000256" key="3">
    <source>
        <dbReference type="ARBA" id="ARBA00011557"/>
    </source>
</evidence>
<evidence type="ECO:0000313" key="10">
    <source>
        <dbReference type="EMBL" id="PXW59996.1"/>
    </source>
</evidence>
<keyword evidence="6" id="KW-0732">Signal</keyword>
<dbReference type="PANTHER" id="PTHR43649:SF31">
    <property type="entry name" value="SN-GLYCEROL-3-PHOSPHATE-BINDING PERIPLASMIC PROTEIN UGPB"/>
    <property type="match status" value="1"/>
</dbReference>
<dbReference type="SUPFAM" id="SSF53850">
    <property type="entry name" value="Periplasmic binding protein-like II"/>
    <property type="match status" value="1"/>
</dbReference>
<dbReference type="AlphaFoldDB" id="A0A2V3U881"/>
<accession>A0A2V3U881</accession>
<dbReference type="EMBL" id="QJJK01000004">
    <property type="protein sequence ID" value="PXW59996.1"/>
    <property type="molecule type" value="Genomic_DNA"/>
</dbReference>
<proteinExistence type="inferred from homology"/>
<dbReference type="PROSITE" id="PS51318">
    <property type="entry name" value="TAT"/>
    <property type="match status" value="1"/>
</dbReference>
<dbReference type="RefSeq" id="WP_110374356.1">
    <property type="nucleotide sequence ID" value="NZ_JAHBRY010000001.1"/>
</dbReference>
<evidence type="ECO:0000256" key="7">
    <source>
        <dbReference type="ARBA" id="ARBA00022764"/>
    </source>
</evidence>
<comment type="function">
    <text evidence="8">Part of the ABC transporter complex UgpBAEC involved in sn-glycerol-3-phosphate (G3P) import. Binds G3P.</text>
</comment>
<dbReference type="InterPro" id="IPR006311">
    <property type="entry name" value="TAT_signal"/>
</dbReference>
<protein>
    <recommendedName>
        <fullName evidence="4">sn-glycerol-3-phosphate-binding periplasmic protein UgpB</fullName>
    </recommendedName>
</protein>
<evidence type="ECO:0000256" key="4">
    <source>
        <dbReference type="ARBA" id="ARBA00017470"/>
    </source>
</evidence>
<evidence type="ECO:0000256" key="9">
    <source>
        <dbReference type="SAM" id="MobiDB-lite"/>
    </source>
</evidence>
<evidence type="ECO:0000256" key="6">
    <source>
        <dbReference type="ARBA" id="ARBA00022729"/>
    </source>
</evidence>
<comment type="similarity">
    <text evidence="2">Belongs to the bacterial solute-binding protein 1 family.</text>
</comment>
<evidence type="ECO:0000256" key="8">
    <source>
        <dbReference type="ARBA" id="ARBA00034473"/>
    </source>
</evidence>
<reference evidence="10 11" key="1">
    <citation type="submission" date="2018-05" db="EMBL/GenBank/DDBJ databases">
        <title>Genomic Encyclopedia of Type Strains, Phase IV (KMG-IV): sequencing the most valuable type-strain genomes for metagenomic binning, comparative biology and taxonomic classification.</title>
        <authorList>
            <person name="Goeker M."/>
        </authorList>
    </citation>
    <scope>NUCLEOTIDE SEQUENCE [LARGE SCALE GENOMIC DNA]</scope>
    <source>
        <strain evidence="10 11">DSM 6462</strain>
    </source>
</reference>
<comment type="caution">
    <text evidence="10">The sequence shown here is derived from an EMBL/GenBank/DDBJ whole genome shotgun (WGS) entry which is preliminary data.</text>
</comment>
<dbReference type="Gene3D" id="3.40.190.10">
    <property type="entry name" value="Periplasmic binding protein-like II"/>
    <property type="match status" value="1"/>
</dbReference>
<dbReference type="PANTHER" id="PTHR43649">
    <property type="entry name" value="ARABINOSE-BINDING PROTEIN-RELATED"/>
    <property type="match status" value="1"/>
</dbReference>
<keyword evidence="5" id="KW-0813">Transport</keyword>
<evidence type="ECO:0000256" key="1">
    <source>
        <dbReference type="ARBA" id="ARBA00004418"/>
    </source>
</evidence>
<evidence type="ECO:0000256" key="5">
    <source>
        <dbReference type="ARBA" id="ARBA00022448"/>
    </source>
</evidence>
<feature type="region of interest" description="Disordered" evidence="9">
    <location>
        <begin position="405"/>
        <end position="425"/>
    </location>
</feature>
<organism evidence="10 11">
    <name type="scientific">Chelatococcus asaccharovorans</name>
    <dbReference type="NCBI Taxonomy" id="28210"/>
    <lineage>
        <taxon>Bacteria</taxon>
        <taxon>Pseudomonadati</taxon>
        <taxon>Pseudomonadota</taxon>
        <taxon>Alphaproteobacteria</taxon>
        <taxon>Hyphomicrobiales</taxon>
        <taxon>Chelatococcaceae</taxon>
        <taxon>Chelatococcus</taxon>
    </lineage>
</organism>